<keyword evidence="2 8" id="KW-1278">Translocase</keyword>
<organism evidence="12 13">
    <name type="scientific">Aequorivita soesokkakensis</name>
    <dbReference type="NCBI Taxonomy" id="1385699"/>
    <lineage>
        <taxon>Bacteria</taxon>
        <taxon>Pseudomonadati</taxon>
        <taxon>Bacteroidota</taxon>
        <taxon>Flavobacteriia</taxon>
        <taxon>Flavobacteriales</taxon>
        <taxon>Flavobacteriaceae</taxon>
        <taxon>Aequorivita</taxon>
    </lineage>
</organism>
<dbReference type="PANTHER" id="PTHR37839">
    <property type="entry name" value="NA(+)-TRANSLOCATING NADH-QUINONE REDUCTASE SUBUNIT A"/>
    <property type="match status" value="1"/>
</dbReference>
<evidence type="ECO:0000256" key="7">
    <source>
        <dbReference type="ARBA" id="ARBA00023201"/>
    </source>
</evidence>
<dbReference type="AlphaFoldDB" id="A0A1A9LFX9"/>
<evidence type="ECO:0000259" key="9">
    <source>
        <dbReference type="Pfam" id="PF05896"/>
    </source>
</evidence>
<gene>
    <name evidence="8" type="primary">nqrA</name>
    <name evidence="12" type="ORF">A7A78_09720</name>
</gene>
<dbReference type="InterPro" id="IPR008703">
    <property type="entry name" value="NqrA"/>
</dbReference>
<dbReference type="RefSeq" id="WP_068761164.1">
    <property type="nucleotide sequence ID" value="NZ_LXIE01000005.1"/>
</dbReference>
<keyword evidence="1 8" id="KW-0813">Transport</keyword>
<dbReference type="GO" id="GO:0016655">
    <property type="term" value="F:oxidoreductase activity, acting on NAD(P)H, quinone or similar compound as acceptor"/>
    <property type="evidence" value="ECO:0007669"/>
    <property type="project" value="UniProtKB-UniRule"/>
</dbReference>
<keyword evidence="4 8" id="KW-0915">Sodium</keyword>
<comment type="function">
    <text evidence="8">NQR complex catalyzes the reduction of ubiquinone-1 to ubiquinol by two successive reactions, coupled with the transport of Na(+) ions from the cytoplasm to the periplasm. NqrA to NqrE are probably involved in the second step, the conversion of ubisemiquinone to ubiquinol.</text>
</comment>
<accession>A0A1A9LFX9</accession>
<keyword evidence="7 8" id="KW-0739">Sodium transport</keyword>
<evidence type="ECO:0000256" key="6">
    <source>
        <dbReference type="ARBA" id="ARBA00023075"/>
    </source>
</evidence>
<keyword evidence="5 8" id="KW-0406">Ion transport</keyword>
<dbReference type="GO" id="GO:0006814">
    <property type="term" value="P:sodium ion transport"/>
    <property type="evidence" value="ECO:0007669"/>
    <property type="project" value="UniProtKB-UniRule"/>
</dbReference>
<comment type="caution">
    <text evidence="12">The sequence shown here is derived from an EMBL/GenBank/DDBJ whole genome shotgun (WGS) entry which is preliminary data.</text>
</comment>
<evidence type="ECO:0000313" key="13">
    <source>
        <dbReference type="Proteomes" id="UP000077552"/>
    </source>
</evidence>
<evidence type="ECO:0000256" key="8">
    <source>
        <dbReference type="HAMAP-Rule" id="MF_00425"/>
    </source>
</evidence>
<keyword evidence="6 8" id="KW-0830">Ubiquinone</keyword>
<dbReference type="STRING" id="1385699.A7A78_09720"/>
<dbReference type="EC" id="7.2.1.1" evidence="8"/>
<keyword evidence="13" id="KW-1185">Reference proteome</keyword>
<dbReference type="InterPro" id="IPR056147">
    <property type="entry name" value="NQRA_N"/>
</dbReference>
<dbReference type="InterPro" id="IPR056148">
    <property type="entry name" value="NQRA_2nd"/>
</dbReference>
<comment type="catalytic activity">
    <reaction evidence="8">
        <text>a ubiquinone + n Na(+)(in) + NADH + H(+) = a ubiquinol + n Na(+)(out) + NAD(+)</text>
        <dbReference type="Rhea" id="RHEA:47748"/>
        <dbReference type="Rhea" id="RHEA-COMP:9565"/>
        <dbReference type="Rhea" id="RHEA-COMP:9566"/>
        <dbReference type="ChEBI" id="CHEBI:15378"/>
        <dbReference type="ChEBI" id="CHEBI:16389"/>
        <dbReference type="ChEBI" id="CHEBI:17976"/>
        <dbReference type="ChEBI" id="CHEBI:29101"/>
        <dbReference type="ChEBI" id="CHEBI:57540"/>
        <dbReference type="ChEBI" id="CHEBI:57945"/>
        <dbReference type="EC" id="7.2.1.1"/>
    </reaction>
</comment>
<dbReference type="Pfam" id="PF11973">
    <property type="entry name" value="NQRA_SLBB"/>
    <property type="match status" value="1"/>
</dbReference>
<evidence type="ECO:0000256" key="3">
    <source>
        <dbReference type="ARBA" id="ARBA00023027"/>
    </source>
</evidence>
<dbReference type="NCBIfam" id="NF003761">
    <property type="entry name" value="PRK05352.1-4"/>
    <property type="match status" value="1"/>
</dbReference>
<evidence type="ECO:0000313" key="12">
    <source>
        <dbReference type="EMBL" id="OAD92017.1"/>
    </source>
</evidence>
<proteinExistence type="inferred from homology"/>
<feature type="domain" description="NqrA N-terminal barrel-sandwich hybrid" evidence="9">
    <location>
        <begin position="5"/>
        <end position="98"/>
    </location>
</feature>
<name>A0A1A9LFX9_9FLAO</name>
<sequence>MSKDIKIKKGLTIKLKGEAEKTLSSAPRSRTFALRPSDFHLITPKMVVREGGKVQAGDTIFYSKSNELVKFVSPVSGTLTKIERGAKRVITEIIIEADPQDTFKDFGILSPDSSSAEAIKSRLLESGCWPFIMQRPYAVIADTEQEPRDIFISAVSTAPLANDVDFSLNGKEKELQAAVTALSKLTKGQVHVGVGKSGSSPFKGLKDISLHNVSGPHPAGNVGTQINKISPVNKNEIVWTIAPQDLVIIGELLLTGKFNPDRIIALSGSEVKTPKYYRTRIGSEAATFLYDSGLKDENVRVISGDVLTGKKISPKGHLGYYSNTVTVIPEGDDYELFGWNKPVFDKISTSRALTFSWLTPNKKYDLDTNTNGEHRAFVVTGNYEEVFPLDMFPMQMLKACMVKDLDQMEALGMYEVAPEDFSLTEFVCVSKQPHQQIIRNGLDLMYKEIG</sequence>
<evidence type="ECO:0000256" key="5">
    <source>
        <dbReference type="ARBA" id="ARBA00023065"/>
    </source>
</evidence>
<evidence type="ECO:0000256" key="4">
    <source>
        <dbReference type="ARBA" id="ARBA00023053"/>
    </source>
</evidence>
<dbReference type="OrthoDB" id="9774536at2"/>
<evidence type="ECO:0000256" key="2">
    <source>
        <dbReference type="ARBA" id="ARBA00022967"/>
    </source>
</evidence>
<dbReference type="InterPro" id="IPR022615">
    <property type="entry name" value="NqrA_C_domain"/>
</dbReference>
<comment type="subunit">
    <text evidence="8">Composed of six subunits; NqrA, NqrB, NqrC, NqrD, NqrE and NqrF.</text>
</comment>
<evidence type="ECO:0000259" key="11">
    <source>
        <dbReference type="Pfam" id="PF24836"/>
    </source>
</evidence>
<dbReference type="Pfam" id="PF05896">
    <property type="entry name" value="NQRA_N"/>
    <property type="match status" value="1"/>
</dbReference>
<dbReference type="Pfam" id="PF24836">
    <property type="entry name" value="NQRA_2nd"/>
    <property type="match status" value="1"/>
</dbReference>
<dbReference type="EMBL" id="LXIE01000005">
    <property type="protein sequence ID" value="OAD92017.1"/>
    <property type="molecule type" value="Genomic_DNA"/>
</dbReference>
<feature type="domain" description="Na(+)-translocating NADH-quinone reductase subunit A C-terminal" evidence="10">
    <location>
        <begin position="263"/>
        <end position="312"/>
    </location>
</feature>
<comment type="similarity">
    <text evidence="8">Belongs to the NqrA family.</text>
</comment>
<dbReference type="PANTHER" id="PTHR37839:SF1">
    <property type="entry name" value="NA(+)-TRANSLOCATING NADH-QUINONE REDUCTASE SUBUNIT A"/>
    <property type="match status" value="1"/>
</dbReference>
<feature type="domain" description="NqrA second alpha/beta" evidence="11">
    <location>
        <begin position="115"/>
        <end position="258"/>
    </location>
</feature>
<keyword evidence="3 8" id="KW-0520">NAD</keyword>
<dbReference type="Proteomes" id="UP000077552">
    <property type="component" value="Unassembled WGS sequence"/>
</dbReference>
<evidence type="ECO:0000256" key="1">
    <source>
        <dbReference type="ARBA" id="ARBA00022448"/>
    </source>
</evidence>
<dbReference type="NCBIfam" id="TIGR01936">
    <property type="entry name" value="nqrA"/>
    <property type="match status" value="1"/>
</dbReference>
<evidence type="ECO:0000259" key="10">
    <source>
        <dbReference type="Pfam" id="PF11973"/>
    </source>
</evidence>
<protein>
    <recommendedName>
        <fullName evidence="8">Na(+)-translocating NADH-quinone reductase subunit A</fullName>
        <shortName evidence="8">Na(+)-NQR subunit A</shortName>
        <shortName evidence="8">Na(+)-translocating NQR subunit A</shortName>
        <ecNumber evidence="8">7.2.1.1</ecNumber>
    </recommendedName>
    <alternativeName>
        <fullName evidence="8">NQR complex subunit A</fullName>
    </alternativeName>
    <alternativeName>
        <fullName evidence="8">NQR-1 subunit A</fullName>
    </alternativeName>
</protein>
<reference evidence="12 13" key="1">
    <citation type="submission" date="2016-05" db="EMBL/GenBank/DDBJ databases">
        <title>Genome sequencing of Vitellibacter soesokkakensis RSSK-12.</title>
        <authorList>
            <person name="Thevarajoo S."/>
            <person name="Selvaratnam C."/>
            <person name="Goh K.M."/>
            <person name="Chan K.-G."/>
            <person name="Chong C.S."/>
        </authorList>
    </citation>
    <scope>NUCLEOTIDE SEQUENCE [LARGE SCALE GENOMIC DNA]</scope>
    <source>
        <strain evidence="12 13">RSSK-12</strain>
    </source>
</reference>
<dbReference type="HAMAP" id="MF_00425">
    <property type="entry name" value="NqrA"/>
    <property type="match status" value="1"/>
</dbReference>